<sequence>MVSSVQLEMSSIVTIPKIGAVIRLAGEAAPTKAEAEANAGYVSLSIDADSTRKFSISQHYGSDFTDGLTLADVLAANTQYKLYLFFETNAISLIEGATLTNGVAALSFTTATLPPAGDGVWGRARTDEKFVAGLPEWHFDSDQKGVFVAYAQFTDDFTSVAFTTRTADDTTKKQVGTARVGAILPNAGFLFNFSKLGGSHPGNYYYVISADDTDKQIGKNYRLEFVDFSLGLHARAPLTRYGNP</sequence>
<gene>
    <name evidence="1" type="ORF">P0082_00550</name>
</gene>
<accession>A0ABY8MHC4</accession>
<organism evidence="1 2">
    <name type="scientific">Candidatus Haliotispira prima</name>
    <dbReference type="NCBI Taxonomy" id="3034016"/>
    <lineage>
        <taxon>Bacteria</taxon>
        <taxon>Pseudomonadati</taxon>
        <taxon>Spirochaetota</taxon>
        <taxon>Spirochaetia</taxon>
        <taxon>Spirochaetales</taxon>
        <taxon>Spirochaetaceae</taxon>
        <taxon>Candidatus Haliotispira</taxon>
    </lineage>
</organism>
<reference evidence="1 2" key="1">
    <citation type="submission" date="2023-04" db="EMBL/GenBank/DDBJ databases">
        <title>Spirochaete genome identified in red abalone sample constitutes a novel genus.</title>
        <authorList>
            <person name="Sharma S.P."/>
            <person name="Purcell C.M."/>
            <person name="Hyde J.R."/>
            <person name="Severin A.J."/>
        </authorList>
    </citation>
    <scope>NUCLEOTIDE SEQUENCE [LARGE SCALE GENOMIC DNA]</scope>
    <source>
        <strain evidence="1 2">SP-2023</strain>
    </source>
</reference>
<dbReference type="RefSeq" id="WP_326927562.1">
    <property type="nucleotide sequence ID" value="NZ_CP123443.1"/>
</dbReference>
<protein>
    <submittedName>
        <fullName evidence="1">Uncharacterized protein</fullName>
    </submittedName>
</protein>
<dbReference type="EMBL" id="CP123443">
    <property type="protein sequence ID" value="WGK69379.1"/>
    <property type="molecule type" value="Genomic_DNA"/>
</dbReference>
<dbReference type="Proteomes" id="UP001228690">
    <property type="component" value="Chromosome"/>
</dbReference>
<name>A0ABY8MHC4_9SPIO</name>
<evidence type="ECO:0000313" key="1">
    <source>
        <dbReference type="EMBL" id="WGK69379.1"/>
    </source>
</evidence>
<keyword evidence="2" id="KW-1185">Reference proteome</keyword>
<proteinExistence type="predicted"/>
<evidence type="ECO:0000313" key="2">
    <source>
        <dbReference type="Proteomes" id="UP001228690"/>
    </source>
</evidence>